<comment type="caution">
    <text evidence="1">The sequence shown here is derived from an EMBL/GenBank/DDBJ whole genome shotgun (WGS) entry which is preliminary data.</text>
</comment>
<dbReference type="Proteomes" id="UP001066276">
    <property type="component" value="Chromosome 5"/>
</dbReference>
<keyword evidence="2" id="KW-1185">Reference proteome</keyword>
<sequence>MAPTPINELALEKPQLCVPAFPAVELNRFFSASLVLLCSSQAKKAQQALTNVLHQPDTPMSPYEMAAAREELVRFSPPDRLAQGAFDRSVPELVGALESTVTDTIGIMRNNFMCLSASLNMERAVGRLHPAIQRAFQVTPQHEFKGEGAQSESTLINF</sequence>
<gene>
    <name evidence="1" type="ORF">NDU88_002733</name>
</gene>
<accession>A0AAV7REN1</accession>
<evidence type="ECO:0000313" key="2">
    <source>
        <dbReference type="Proteomes" id="UP001066276"/>
    </source>
</evidence>
<evidence type="ECO:0000313" key="1">
    <source>
        <dbReference type="EMBL" id="KAJ1149935.1"/>
    </source>
</evidence>
<protein>
    <submittedName>
        <fullName evidence="1">Uncharacterized protein</fullName>
    </submittedName>
</protein>
<name>A0AAV7REN1_PLEWA</name>
<organism evidence="1 2">
    <name type="scientific">Pleurodeles waltl</name>
    <name type="common">Iberian ribbed newt</name>
    <dbReference type="NCBI Taxonomy" id="8319"/>
    <lineage>
        <taxon>Eukaryota</taxon>
        <taxon>Metazoa</taxon>
        <taxon>Chordata</taxon>
        <taxon>Craniata</taxon>
        <taxon>Vertebrata</taxon>
        <taxon>Euteleostomi</taxon>
        <taxon>Amphibia</taxon>
        <taxon>Batrachia</taxon>
        <taxon>Caudata</taxon>
        <taxon>Salamandroidea</taxon>
        <taxon>Salamandridae</taxon>
        <taxon>Pleurodelinae</taxon>
        <taxon>Pleurodeles</taxon>
    </lineage>
</organism>
<reference evidence="1" key="1">
    <citation type="journal article" date="2022" name="bioRxiv">
        <title>Sequencing and chromosome-scale assembly of the giantPleurodeles waltlgenome.</title>
        <authorList>
            <person name="Brown T."/>
            <person name="Elewa A."/>
            <person name="Iarovenko S."/>
            <person name="Subramanian E."/>
            <person name="Araus A.J."/>
            <person name="Petzold A."/>
            <person name="Susuki M."/>
            <person name="Suzuki K.-i.T."/>
            <person name="Hayashi T."/>
            <person name="Toyoda A."/>
            <person name="Oliveira C."/>
            <person name="Osipova E."/>
            <person name="Leigh N.D."/>
            <person name="Simon A."/>
            <person name="Yun M.H."/>
        </authorList>
    </citation>
    <scope>NUCLEOTIDE SEQUENCE</scope>
    <source>
        <strain evidence="1">20211129_DDA</strain>
        <tissue evidence="1">Liver</tissue>
    </source>
</reference>
<proteinExistence type="predicted"/>
<dbReference type="EMBL" id="JANPWB010000009">
    <property type="protein sequence ID" value="KAJ1149935.1"/>
    <property type="molecule type" value="Genomic_DNA"/>
</dbReference>
<dbReference type="AlphaFoldDB" id="A0AAV7REN1"/>